<reference evidence="3" key="2">
    <citation type="submission" date="2015-01" db="EMBL/GenBank/DDBJ databases">
        <title>Evolutionary Origins and Diversification of the Mycorrhizal Mutualists.</title>
        <authorList>
            <consortium name="DOE Joint Genome Institute"/>
            <consortium name="Mycorrhizal Genomics Consortium"/>
            <person name="Kohler A."/>
            <person name="Kuo A."/>
            <person name="Nagy L.G."/>
            <person name="Floudas D."/>
            <person name="Copeland A."/>
            <person name="Barry K.W."/>
            <person name="Cichocki N."/>
            <person name="Veneault-Fourrey C."/>
            <person name="LaButti K."/>
            <person name="Lindquist E.A."/>
            <person name="Lipzen A."/>
            <person name="Lundell T."/>
            <person name="Morin E."/>
            <person name="Murat C."/>
            <person name="Riley R."/>
            <person name="Ohm R."/>
            <person name="Sun H."/>
            <person name="Tunlid A."/>
            <person name="Henrissat B."/>
            <person name="Grigoriev I.V."/>
            <person name="Hibbett D.S."/>
            <person name="Martin F."/>
        </authorList>
    </citation>
    <scope>NUCLEOTIDE SEQUENCE [LARGE SCALE GENOMIC DNA]</scope>
    <source>
        <strain evidence="3">441</strain>
    </source>
</reference>
<dbReference type="AlphaFoldDB" id="A0A0C9YWN5"/>
<feature type="compositionally biased region" description="Polar residues" evidence="1">
    <location>
        <begin position="53"/>
        <end position="66"/>
    </location>
</feature>
<name>A0A0C9YWN5_9AGAM</name>
<evidence type="ECO:0000256" key="1">
    <source>
        <dbReference type="SAM" id="MobiDB-lite"/>
    </source>
</evidence>
<dbReference type="Proteomes" id="UP000054018">
    <property type="component" value="Unassembled WGS sequence"/>
</dbReference>
<dbReference type="EMBL" id="KN834095">
    <property type="protein sequence ID" value="KIK12313.1"/>
    <property type="molecule type" value="Genomic_DNA"/>
</dbReference>
<organism evidence="2 3">
    <name type="scientific">Pisolithus microcarpus 441</name>
    <dbReference type="NCBI Taxonomy" id="765257"/>
    <lineage>
        <taxon>Eukaryota</taxon>
        <taxon>Fungi</taxon>
        <taxon>Dikarya</taxon>
        <taxon>Basidiomycota</taxon>
        <taxon>Agaricomycotina</taxon>
        <taxon>Agaricomycetes</taxon>
        <taxon>Agaricomycetidae</taxon>
        <taxon>Boletales</taxon>
        <taxon>Sclerodermatineae</taxon>
        <taxon>Pisolithaceae</taxon>
        <taxon>Pisolithus</taxon>
    </lineage>
</organism>
<evidence type="ECO:0000313" key="3">
    <source>
        <dbReference type="Proteomes" id="UP000054018"/>
    </source>
</evidence>
<feature type="compositionally biased region" description="Basic and acidic residues" evidence="1">
    <location>
        <begin position="32"/>
        <end position="42"/>
    </location>
</feature>
<sequence>MTRWLQCQEAVIWFNSYLTWHNGNNHLATHPADDCSGSDKGDTSQAHAADPPNYTTPESARSSPSSGMPYRLSKRPQFPRKTVPYLQQHHGAVHFIPALQDFLSNLTNGQQYFCPNVNDRFDCFSNVMIQLTPHDHMANRNLTARIYSHPQRDNRSRKPPTLARFDTALALFDENPQQCGGFHGFRVAEIRVIFKLLPHLGNYPHPLVYVHWFKALNYFDDSVGMFCATCSTQQRCPNAAIIPIHRLIQPCHLIPKFPVGAVNPRTLISAFLTGTKIIFNYPWYYYVLGMTISEVEVQVGGQVNYHTVVVGKHSSGSQEPVRVETVARYNGSRESVECTLQSNVHNVAASALNSRPM</sequence>
<keyword evidence="3" id="KW-1185">Reference proteome</keyword>
<dbReference type="HOGENOM" id="CLU_776389_0_0_1"/>
<accession>A0A0C9YWN5</accession>
<reference evidence="2 3" key="1">
    <citation type="submission" date="2014-04" db="EMBL/GenBank/DDBJ databases">
        <authorList>
            <consortium name="DOE Joint Genome Institute"/>
            <person name="Kuo A."/>
            <person name="Kohler A."/>
            <person name="Costa M.D."/>
            <person name="Nagy L.G."/>
            <person name="Floudas D."/>
            <person name="Copeland A."/>
            <person name="Barry K.W."/>
            <person name="Cichocki N."/>
            <person name="Veneault-Fourrey C."/>
            <person name="LaButti K."/>
            <person name="Lindquist E.A."/>
            <person name="Lipzen A."/>
            <person name="Lundell T."/>
            <person name="Morin E."/>
            <person name="Murat C."/>
            <person name="Sun H."/>
            <person name="Tunlid A."/>
            <person name="Henrissat B."/>
            <person name="Grigoriev I.V."/>
            <person name="Hibbett D.S."/>
            <person name="Martin F."/>
            <person name="Nordberg H.P."/>
            <person name="Cantor M.N."/>
            <person name="Hua S.X."/>
        </authorList>
    </citation>
    <scope>NUCLEOTIDE SEQUENCE [LARGE SCALE GENOMIC DNA]</scope>
    <source>
        <strain evidence="2 3">441</strain>
    </source>
</reference>
<proteinExistence type="predicted"/>
<evidence type="ECO:0000313" key="2">
    <source>
        <dbReference type="EMBL" id="KIK12313.1"/>
    </source>
</evidence>
<gene>
    <name evidence="2" type="ORF">PISMIDRAFT_18828</name>
</gene>
<protein>
    <submittedName>
        <fullName evidence="2">Uncharacterized protein</fullName>
    </submittedName>
</protein>
<dbReference type="OrthoDB" id="3244185at2759"/>
<feature type="region of interest" description="Disordered" evidence="1">
    <location>
        <begin position="32"/>
        <end position="74"/>
    </location>
</feature>